<keyword evidence="2" id="KW-1185">Reference proteome</keyword>
<dbReference type="Pfam" id="PF13277">
    <property type="entry name" value="YmdB"/>
    <property type="match status" value="1"/>
</dbReference>
<dbReference type="RefSeq" id="WP_087229973.1">
    <property type="nucleotide sequence ID" value="NZ_JAKNHQ010000008.1"/>
</dbReference>
<proteinExistence type="predicted"/>
<reference evidence="1 2" key="1">
    <citation type="submission" date="2022-01" db="EMBL/GenBank/DDBJ databases">
        <title>Collection of gut derived symbiotic bacterial strains cultured from healthy donors.</title>
        <authorList>
            <person name="Lin H."/>
            <person name="Kohout C."/>
            <person name="Waligurski E."/>
            <person name="Pamer E.G."/>
        </authorList>
    </citation>
    <scope>NUCLEOTIDE SEQUENCE [LARGE SCALE GENOMIC DNA]</scope>
    <source>
        <strain evidence="1 2">DFI.7.58</strain>
    </source>
</reference>
<dbReference type="NCBIfam" id="TIGR00282">
    <property type="entry name" value="TIGR00282 family metallophosphoesterase"/>
    <property type="match status" value="1"/>
</dbReference>
<dbReference type="CDD" id="cd07382">
    <property type="entry name" value="MPP_DR1281"/>
    <property type="match status" value="1"/>
</dbReference>
<comment type="caution">
    <text evidence="1">The sequence shown here is derived from an EMBL/GenBank/DDBJ whole genome shotgun (WGS) entry which is preliminary data.</text>
</comment>
<dbReference type="SUPFAM" id="SSF56300">
    <property type="entry name" value="Metallo-dependent phosphatases"/>
    <property type="match status" value="1"/>
</dbReference>
<dbReference type="InterPro" id="IPR005235">
    <property type="entry name" value="YmdB-like"/>
</dbReference>
<dbReference type="InterPro" id="IPR029052">
    <property type="entry name" value="Metallo-depent_PP-like"/>
</dbReference>
<dbReference type="PANTHER" id="PTHR36303:SF1">
    <property type="entry name" value="2',3'-CYCLIC-NUCLEOTIDE 2'-PHOSPHODIESTERASE"/>
    <property type="match status" value="1"/>
</dbReference>
<dbReference type="Gene3D" id="3.60.21.10">
    <property type="match status" value="1"/>
</dbReference>
<evidence type="ECO:0000313" key="2">
    <source>
        <dbReference type="Proteomes" id="UP001298681"/>
    </source>
</evidence>
<dbReference type="Proteomes" id="UP001298681">
    <property type="component" value="Unassembled WGS sequence"/>
</dbReference>
<evidence type="ECO:0000313" key="1">
    <source>
        <dbReference type="EMBL" id="MCG4610792.1"/>
    </source>
</evidence>
<sequence length="255" mass="27557">MNILAIGDVVGSIGCKFLRAHLPQLKKVKGVDLVIANGENSADGNGITPTSARFLFDSGVDVITAGNHTFRRKESYELFDSCETLLRPANFPSLAPGRGFCVVDMGRIQVGVLNLMGVVYMESMDSPFDVADRILAEGVPKITLVDMHAEATGEKRSLAYYLDGRVSAVFGTHTHVQTADEGILDNGTGYISDLGMTGPKRSVLGVKPELVIQKMRTKMPVRFDLADGACQMGCVLFTIDEKTGKTTAIERLLIE</sequence>
<gene>
    <name evidence="1" type="ORF">L0P57_07570</name>
</gene>
<dbReference type="PANTHER" id="PTHR36303">
    <property type="entry name" value="2',3'-CYCLIC-NUCLEOTIDE 2'-PHOSPHODIESTERASE"/>
    <property type="match status" value="1"/>
</dbReference>
<accession>A0ABS9MKL2</accession>
<dbReference type="EMBL" id="JAKNHQ010000008">
    <property type="protein sequence ID" value="MCG4610792.1"/>
    <property type="molecule type" value="Genomic_DNA"/>
</dbReference>
<dbReference type="PIRSF" id="PIRSF004789">
    <property type="entry name" value="DR1281"/>
    <property type="match status" value="1"/>
</dbReference>
<protein>
    <submittedName>
        <fullName evidence="1">TIGR00282 family metallophosphoesterase</fullName>
    </submittedName>
</protein>
<name>A0ABS9MKL2_9FIRM</name>
<organism evidence="1 2">
    <name type="scientific">Anaeromassilibacillus senegalensis</name>
    <dbReference type="NCBI Taxonomy" id="1673717"/>
    <lineage>
        <taxon>Bacteria</taxon>
        <taxon>Bacillati</taxon>
        <taxon>Bacillota</taxon>
        <taxon>Clostridia</taxon>
        <taxon>Eubacteriales</taxon>
        <taxon>Acutalibacteraceae</taxon>
        <taxon>Anaeromassilibacillus</taxon>
    </lineage>
</organism>